<accession>A0A7V4DWK8</accession>
<protein>
    <submittedName>
        <fullName evidence="1">Glucuronate isomerase</fullName>
    </submittedName>
</protein>
<dbReference type="EMBL" id="DTDV01000001">
    <property type="protein sequence ID" value="HGK22835.1"/>
    <property type="molecule type" value="Genomic_DNA"/>
</dbReference>
<dbReference type="AlphaFoldDB" id="A0A7V4DWK8"/>
<keyword evidence="1" id="KW-0413">Isomerase</keyword>
<gene>
    <name evidence="1" type="ORF">ENU78_00035</name>
</gene>
<evidence type="ECO:0000313" key="1">
    <source>
        <dbReference type="EMBL" id="HGK22835.1"/>
    </source>
</evidence>
<dbReference type="RefSeq" id="WP_149122161.1">
    <property type="nucleotide sequence ID" value="NZ_VTFL01000001.1"/>
</dbReference>
<dbReference type="Gene3D" id="3.20.20.140">
    <property type="entry name" value="Metal-dependent hydrolases"/>
    <property type="match status" value="2"/>
</dbReference>
<organism evidence="1">
    <name type="scientific">Dictyoglomus thermophilum</name>
    <dbReference type="NCBI Taxonomy" id="14"/>
    <lineage>
        <taxon>Bacteria</taxon>
        <taxon>Pseudomonadati</taxon>
        <taxon>Dictyoglomota</taxon>
        <taxon>Dictyoglomia</taxon>
        <taxon>Dictyoglomales</taxon>
        <taxon>Dictyoglomaceae</taxon>
        <taxon>Dictyoglomus</taxon>
    </lineage>
</organism>
<sequence length="402" mass="48106">MVDERNLEEKINKVLEKIKIIDIHTHLFPPSFKDLFLYGIDYLLTYHYLIAETVRYLPISPDDFYNLSLKEQAELVWKTLFVDRSPISESARGIVTILTEVGVDFEKKDLSLIRAYFDKIDMESYVDLIFEKAKIDYVVMTNDPLDENEMKYWKCNIFKDKRFRPSLRLDRLINDWENIREYLKVKDYKEIKDHLDKWFLMIEPLYIALSFPPDFRYPDDMLRSRLLEEIMLYAEERKVPIALMIGAKRSVNPSLRLAGDSVGKSNIESIENLCRSFPNNKFMVTMLSRENQHELCVTARKFKNLMIFGCWWFLNTPSLIEEITKMRLELLGFSFIPQHSDARVLEQLIYKWKHSKEIIKKVLYDKYLALIRSGWTLKEEDIERDITQLFRKNFEDFIFSKQ</sequence>
<dbReference type="GO" id="GO:0016853">
    <property type="term" value="F:isomerase activity"/>
    <property type="evidence" value="ECO:0007669"/>
    <property type="project" value="UniProtKB-KW"/>
</dbReference>
<proteinExistence type="predicted"/>
<reference evidence="1" key="1">
    <citation type="journal article" date="2020" name="mSystems">
        <title>Genome- and Community-Level Interaction Insights into Carbon Utilization and Element Cycling Functions of Hydrothermarchaeota in Hydrothermal Sediment.</title>
        <authorList>
            <person name="Zhou Z."/>
            <person name="Liu Y."/>
            <person name="Xu W."/>
            <person name="Pan J."/>
            <person name="Luo Z.H."/>
            <person name="Li M."/>
        </authorList>
    </citation>
    <scope>NUCLEOTIDE SEQUENCE [LARGE SCALE GENOMIC DNA]</scope>
    <source>
        <strain evidence="1">SpSt-70</strain>
    </source>
</reference>
<name>A0A7V4DWK8_DICTH</name>
<dbReference type="SUPFAM" id="SSF51556">
    <property type="entry name" value="Metallo-dependent hydrolases"/>
    <property type="match status" value="1"/>
</dbReference>
<dbReference type="InterPro" id="IPR032466">
    <property type="entry name" value="Metal_Hydrolase"/>
</dbReference>
<dbReference type="Gene3D" id="1.10.2020.10">
    <property type="entry name" value="uronate isomerase, domain 2, chain A"/>
    <property type="match status" value="1"/>
</dbReference>
<comment type="caution">
    <text evidence="1">The sequence shown here is derived from an EMBL/GenBank/DDBJ whole genome shotgun (WGS) entry which is preliminary data.</text>
</comment>